<dbReference type="EMBL" id="JANBUO010002333">
    <property type="protein sequence ID" value="KAJ2795006.1"/>
    <property type="molecule type" value="Genomic_DNA"/>
</dbReference>
<organism evidence="1 2">
    <name type="scientific">Coemansia guatemalensis</name>
    <dbReference type="NCBI Taxonomy" id="2761395"/>
    <lineage>
        <taxon>Eukaryota</taxon>
        <taxon>Fungi</taxon>
        <taxon>Fungi incertae sedis</taxon>
        <taxon>Zoopagomycota</taxon>
        <taxon>Kickxellomycotina</taxon>
        <taxon>Kickxellomycetes</taxon>
        <taxon>Kickxellales</taxon>
        <taxon>Kickxellaceae</taxon>
        <taxon>Coemansia</taxon>
    </lineage>
</organism>
<gene>
    <name evidence="1" type="ORF">H4R20_006031</name>
</gene>
<proteinExistence type="predicted"/>
<dbReference type="AlphaFoldDB" id="A0A9W8HNJ0"/>
<protein>
    <submittedName>
        <fullName evidence="1">Uncharacterized protein</fullName>
    </submittedName>
</protein>
<keyword evidence="2" id="KW-1185">Reference proteome</keyword>
<dbReference type="Proteomes" id="UP001140094">
    <property type="component" value="Unassembled WGS sequence"/>
</dbReference>
<name>A0A9W8HNJ0_9FUNG</name>
<evidence type="ECO:0000313" key="2">
    <source>
        <dbReference type="Proteomes" id="UP001140094"/>
    </source>
</evidence>
<comment type="caution">
    <text evidence="1">The sequence shown here is derived from an EMBL/GenBank/DDBJ whole genome shotgun (WGS) entry which is preliminary data.</text>
</comment>
<reference evidence="1" key="1">
    <citation type="submission" date="2022-07" db="EMBL/GenBank/DDBJ databases">
        <title>Phylogenomic reconstructions and comparative analyses of Kickxellomycotina fungi.</title>
        <authorList>
            <person name="Reynolds N.K."/>
            <person name="Stajich J.E."/>
            <person name="Barry K."/>
            <person name="Grigoriev I.V."/>
            <person name="Crous P."/>
            <person name="Smith M.E."/>
        </authorList>
    </citation>
    <scope>NUCLEOTIDE SEQUENCE</scope>
    <source>
        <strain evidence="1">NRRL 1565</strain>
    </source>
</reference>
<accession>A0A9W8HNJ0</accession>
<sequence>MLRQSLVDADVNMRVRQFWVTLESGNASDFVLLAHLTVAAREAQLSSKINLRHPQHLLETTCFEAARGEWEAGRVEASTGEVYGLLMLSEYGYQTGRNSILWEFAHNALDTARRIEFRHTRYPWHGARLKQLPDADSCDVEYEHILTCYWSAWVRVLTAAQTTMQRLGAHLYTQRRGDDSGSMLPELTAHDMCHFTAQPVVRPGKTVLSAVEFPPMACRHQPHFAYSASLVQCSLMVAEMHDRHIDLLERRITPVAFLDALRLWDHRMCRWRACWPPEWEAQLAEMFETAYRINSSAYDNRVPLDSPPIRLYCPDGWRNRSRSSFSGAATTASAAPSELMHIGSHLFHRSQMTPADSWLTILLAMCETARLRMHRVALALLRRRRPYSSVICHFQTAEPLRQLPKAAVAFQFDDSLARLPDSALTAGGDIMHDEIEFHRCEFVSLESARTIQTLFTTIELLGSSVRQLGIWGVFVLEHVIGLHCARLHTSTTTEEQLDALCRLARLLRQLLSLRRWTSALYVFTGIVKAFVEHSCTVTVDGRHHFAEVPENSPWPKNHVLTLLMAEMRMDPRQFCAFTVPVVFASIARASTPMPVDMRMRIASLLS</sequence>
<evidence type="ECO:0000313" key="1">
    <source>
        <dbReference type="EMBL" id="KAJ2795006.1"/>
    </source>
</evidence>
<dbReference type="OrthoDB" id="4161332at2759"/>